<evidence type="ECO:0000256" key="1">
    <source>
        <dbReference type="ARBA" id="ARBA00023015"/>
    </source>
</evidence>
<reference evidence="5" key="1">
    <citation type="submission" date="2023-07" db="EMBL/GenBank/DDBJ databases">
        <title>Genome content predicts the carbon catabolic preferences of heterotrophic bacteria.</title>
        <authorList>
            <person name="Gralka M."/>
        </authorList>
    </citation>
    <scope>NUCLEOTIDE SEQUENCE</scope>
    <source>
        <strain evidence="5">F2M12</strain>
    </source>
</reference>
<evidence type="ECO:0000256" key="3">
    <source>
        <dbReference type="ARBA" id="ARBA00023163"/>
    </source>
</evidence>
<dbReference type="PANTHER" id="PTHR30204:SF94">
    <property type="entry name" value="HEAVY METAL-DEPENDENT TRANSCRIPTIONAL REGULATOR HI_0293-RELATED"/>
    <property type="match status" value="1"/>
</dbReference>
<proteinExistence type="predicted"/>
<sequence>MYIGEVSKLTGASKKAIHHYEALGLLSKVPRLGKYRIYDKHHVVIISMIKKAQSLGFKLSELLPMIEVKAKENRFPVEVAINAVEQKQKQIRIEIEQAKQLDVELGSLKQELIDQFSLNNPNN</sequence>
<dbReference type="SUPFAM" id="SSF46955">
    <property type="entry name" value="Putative DNA-binding domain"/>
    <property type="match status" value="1"/>
</dbReference>
<dbReference type="PROSITE" id="PS50937">
    <property type="entry name" value="HTH_MERR_2"/>
    <property type="match status" value="1"/>
</dbReference>
<dbReference type="GO" id="GO:0003700">
    <property type="term" value="F:DNA-binding transcription factor activity"/>
    <property type="evidence" value="ECO:0007669"/>
    <property type="project" value="InterPro"/>
</dbReference>
<dbReference type="RefSeq" id="WP_303537830.1">
    <property type="nucleotide sequence ID" value="NZ_JAUOQI010000001.1"/>
</dbReference>
<evidence type="ECO:0000313" key="5">
    <source>
        <dbReference type="EMBL" id="MDO6575944.1"/>
    </source>
</evidence>
<feature type="domain" description="HTH merR-type" evidence="4">
    <location>
        <begin position="1"/>
        <end position="68"/>
    </location>
</feature>
<dbReference type="InterPro" id="IPR009061">
    <property type="entry name" value="DNA-bd_dom_put_sf"/>
</dbReference>
<dbReference type="PRINTS" id="PR00040">
    <property type="entry name" value="HTHMERR"/>
</dbReference>
<dbReference type="EMBL" id="JAUOQI010000001">
    <property type="protein sequence ID" value="MDO6575944.1"/>
    <property type="molecule type" value="Genomic_DNA"/>
</dbReference>
<protein>
    <submittedName>
        <fullName evidence="5">MerR family transcriptional regulator</fullName>
    </submittedName>
</protein>
<evidence type="ECO:0000313" key="6">
    <source>
        <dbReference type="Proteomes" id="UP001170717"/>
    </source>
</evidence>
<dbReference type="Proteomes" id="UP001170717">
    <property type="component" value="Unassembled WGS sequence"/>
</dbReference>
<dbReference type="InterPro" id="IPR047057">
    <property type="entry name" value="MerR_fam"/>
</dbReference>
<keyword evidence="2" id="KW-0238">DNA-binding</keyword>
<dbReference type="AlphaFoldDB" id="A0AAW7YUE0"/>
<keyword evidence="1" id="KW-0805">Transcription regulation</keyword>
<accession>A0AAW7YUE0</accession>
<dbReference type="Gene3D" id="1.10.1660.10">
    <property type="match status" value="1"/>
</dbReference>
<dbReference type="GO" id="GO:0003677">
    <property type="term" value="F:DNA binding"/>
    <property type="evidence" value="ECO:0007669"/>
    <property type="project" value="UniProtKB-KW"/>
</dbReference>
<comment type="caution">
    <text evidence="5">The sequence shown here is derived from an EMBL/GenBank/DDBJ whole genome shotgun (WGS) entry which is preliminary data.</text>
</comment>
<keyword evidence="3" id="KW-0804">Transcription</keyword>
<evidence type="ECO:0000256" key="2">
    <source>
        <dbReference type="ARBA" id="ARBA00023125"/>
    </source>
</evidence>
<dbReference type="InterPro" id="IPR000551">
    <property type="entry name" value="MerR-type_HTH_dom"/>
</dbReference>
<dbReference type="Pfam" id="PF13411">
    <property type="entry name" value="MerR_1"/>
    <property type="match status" value="1"/>
</dbReference>
<dbReference type="PANTHER" id="PTHR30204">
    <property type="entry name" value="REDOX-CYCLING DRUG-SENSING TRANSCRIPTIONAL ACTIVATOR SOXR"/>
    <property type="match status" value="1"/>
</dbReference>
<organism evidence="5 6">
    <name type="scientific">Alteromonas stellipolaris</name>
    <dbReference type="NCBI Taxonomy" id="233316"/>
    <lineage>
        <taxon>Bacteria</taxon>
        <taxon>Pseudomonadati</taxon>
        <taxon>Pseudomonadota</taxon>
        <taxon>Gammaproteobacteria</taxon>
        <taxon>Alteromonadales</taxon>
        <taxon>Alteromonadaceae</taxon>
        <taxon>Alteromonas/Salinimonas group</taxon>
        <taxon>Alteromonas</taxon>
    </lineage>
</organism>
<gene>
    <name evidence="5" type="ORF">Q4527_00985</name>
</gene>
<evidence type="ECO:0000259" key="4">
    <source>
        <dbReference type="PROSITE" id="PS50937"/>
    </source>
</evidence>
<name>A0AAW7YUE0_9ALTE</name>
<dbReference type="SMART" id="SM00422">
    <property type="entry name" value="HTH_MERR"/>
    <property type="match status" value="1"/>
</dbReference>